<dbReference type="EMBL" id="CAADFH010000159">
    <property type="protein sequence ID" value="VFK01752.1"/>
    <property type="molecule type" value="Genomic_DNA"/>
</dbReference>
<evidence type="ECO:0000313" key="1">
    <source>
        <dbReference type="EMBL" id="VFK01752.1"/>
    </source>
</evidence>
<accession>A0A450VAE7</accession>
<dbReference type="AlphaFoldDB" id="A0A450VAE7"/>
<organism evidence="1">
    <name type="scientific">Candidatus Kentrum sp. LFY</name>
    <dbReference type="NCBI Taxonomy" id="2126342"/>
    <lineage>
        <taxon>Bacteria</taxon>
        <taxon>Pseudomonadati</taxon>
        <taxon>Pseudomonadota</taxon>
        <taxon>Gammaproteobacteria</taxon>
        <taxon>Candidatus Kentrum</taxon>
    </lineage>
</organism>
<reference evidence="1" key="1">
    <citation type="submission" date="2019-02" db="EMBL/GenBank/DDBJ databases">
        <authorList>
            <person name="Gruber-Vodicka R. H."/>
            <person name="Seah K. B. B."/>
        </authorList>
    </citation>
    <scope>NUCLEOTIDE SEQUENCE</scope>
    <source>
        <strain evidence="1">BECK_M6</strain>
    </source>
</reference>
<gene>
    <name evidence="1" type="ORF">BECKLFY1418A_GA0070994_11591</name>
</gene>
<sequence>MDRCAGCRAGPFFDIASRIDNDYLGPGYYAGMILRKIKVFMILRPWEPYPKTHEPEGWT</sequence>
<name>A0A450VAE7_9GAMM</name>
<proteinExistence type="predicted"/>
<protein>
    <submittedName>
        <fullName evidence="1">Uncharacterized protein</fullName>
    </submittedName>
</protein>